<dbReference type="Proteomes" id="UP001171620">
    <property type="component" value="Unassembled WGS sequence"/>
</dbReference>
<reference evidence="2" key="1">
    <citation type="submission" date="2023-07" db="EMBL/GenBank/DDBJ databases">
        <title>A collection of bacterial strains from the Burkholderia cepacia Research Laboratory and Repository.</title>
        <authorList>
            <person name="Lipuma J."/>
            <person name="Spilker T."/>
            <person name="Caverly L."/>
        </authorList>
    </citation>
    <scope>NUCLEOTIDE SEQUENCE</scope>
    <source>
        <strain evidence="2">AU44268</strain>
    </source>
</reference>
<comment type="caution">
    <text evidence="2">The sequence shown here is derived from an EMBL/GenBank/DDBJ whole genome shotgun (WGS) entry which is preliminary data.</text>
</comment>
<accession>A0AAW7SUZ2</accession>
<protein>
    <submittedName>
        <fullName evidence="2">Uncharacterized protein</fullName>
    </submittedName>
</protein>
<sequence length="309" mass="33377">MTAAATARLPGAAEQTTMTAEAGATMNEPGRTLYVGELLQELGMSAQDEVALHHPMMFGEIVGRERVEQLAAAAAGVFAAIEPQHAWRGADIGGREWHGRFEERQIRGVTVARRSGTRIEVDIFLGSFPAPVRRALYDASRDLVDVDAWVLPAEVSTALPPIPADEVLDAKLPFGITDEMFLTSPVACKPIRGRADVERVCGHSIAVYGGRASGPRLSAGATTLSLWTGEVGGLPLEVANVICWEDERNVRSMAMAMRPWPVVALFQARMRARTLPFLDPSYFEADAESESEPESASGDGVTHARLREV</sequence>
<evidence type="ECO:0000256" key="1">
    <source>
        <dbReference type="SAM" id="MobiDB-lite"/>
    </source>
</evidence>
<dbReference type="RefSeq" id="WP_301788301.1">
    <property type="nucleotide sequence ID" value="NZ_JAUJRV010000001.1"/>
</dbReference>
<gene>
    <name evidence="2" type="ORF">QZM33_02075</name>
</gene>
<proteinExistence type="predicted"/>
<feature type="region of interest" description="Disordered" evidence="1">
    <location>
        <begin position="286"/>
        <end position="309"/>
    </location>
</feature>
<name>A0AAW7SUZ2_BURVI</name>
<dbReference type="AlphaFoldDB" id="A0AAW7SUZ2"/>
<evidence type="ECO:0000313" key="2">
    <source>
        <dbReference type="EMBL" id="MDN7793742.1"/>
    </source>
</evidence>
<evidence type="ECO:0000313" key="3">
    <source>
        <dbReference type="Proteomes" id="UP001171620"/>
    </source>
</evidence>
<dbReference type="EMBL" id="JAUJRV010000001">
    <property type="protein sequence ID" value="MDN7793742.1"/>
    <property type="molecule type" value="Genomic_DNA"/>
</dbReference>
<organism evidence="2 3">
    <name type="scientific">Burkholderia vietnamiensis</name>
    <dbReference type="NCBI Taxonomy" id="60552"/>
    <lineage>
        <taxon>Bacteria</taxon>
        <taxon>Pseudomonadati</taxon>
        <taxon>Pseudomonadota</taxon>
        <taxon>Betaproteobacteria</taxon>
        <taxon>Burkholderiales</taxon>
        <taxon>Burkholderiaceae</taxon>
        <taxon>Burkholderia</taxon>
        <taxon>Burkholderia cepacia complex</taxon>
    </lineage>
</organism>
<dbReference type="Gene3D" id="3.10.450.50">
    <property type="match status" value="2"/>
</dbReference>